<dbReference type="Pfam" id="PF01035">
    <property type="entry name" value="DNA_binding_1"/>
    <property type="match status" value="1"/>
</dbReference>
<evidence type="ECO:0000256" key="1">
    <source>
        <dbReference type="ARBA" id="ARBA00001286"/>
    </source>
</evidence>
<dbReference type="Gene3D" id="3.30.160.70">
    <property type="entry name" value="Methylated DNA-protein cysteine methyltransferase domain"/>
    <property type="match status" value="1"/>
</dbReference>
<evidence type="ECO:0000256" key="8">
    <source>
        <dbReference type="HAMAP-Rule" id="MF_00772"/>
    </source>
</evidence>
<evidence type="ECO:0000256" key="6">
    <source>
        <dbReference type="ARBA" id="ARBA00023204"/>
    </source>
</evidence>
<accession>A0ABS9MM78</accession>
<comment type="function">
    <text evidence="8">Involved in the cellular defense against the biological effects of O6-methylguanine (O6-MeG) and O4-methylthymine (O4-MeT) in DNA. Repairs the methylated nucleobase in DNA by stoichiometrically transferring the methyl group to a cysteine residue in the enzyme. This is a suicide reaction: the enzyme is irreversibly inactivated.</text>
</comment>
<dbReference type="InterPro" id="IPR008332">
    <property type="entry name" value="MethylG_MeTrfase_N"/>
</dbReference>
<feature type="active site" description="Nucleophile; methyl group acceptor" evidence="8">
    <location>
        <position position="124"/>
    </location>
</feature>
<dbReference type="HAMAP" id="MF_00772">
    <property type="entry name" value="OGT"/>
    <property type="match status" value="1"/>
</dbReference>
<keyword evidence="12" id="KW-1185">Reference proteome</keyword>
<protein>
    <recommendedName>
        <fullName evidence="8">Methylated-DNA--protein-cysteine methyltransferase</fullName>
        <ecNumber evidence="8">2.1.1.63</ecNumber>
    </recommendedName>
    <alternativeName>
        <fullName evidence="8">6-O-methylguanine-DNA methyltransferase</fullName>
        <shortName evidence="8">MGMT</shortName>
    </alternativeName>
    <alternativeName>
        <fullName evidence="8">O-6-methylguanine-DNA-alkyltransferase</fullName>
    </alternativeName>
</protein>
<evidence type="ECO:0000256" key="7">
    <source>
        <dbReference type="ARBA" id="ARBA00049348"/>
    </source>
</evidence>
<evidence type="ECO:0000256" key="2">
    <source>
        <dbReference type="ARBA" id="ARBA00022490"/>
    </source>
</evidence>
<proteinExistence type="inferred from homology"/>
<dbReference type="GO" id="GO:0032259">
    <property type="term" value="P:methylation"/>
    <property type="evidence" value="ECO:0007669"/>
    <property type="project" value="UniProtKB-KW"/>
</dbReference>
<comment type="similarity">
    <text evidence="8">Belongs to the MGMT family.</text>
</comment>
<dbReference type="InterPro" id="IPR036388">
    <property type="entry name" value="WH-like_DNA-bd_sf"/>
</dbReference>
<comment type="subcellular location">
    <subcellularLocation>
        <location evidence="8">Cytoplasm</location>
    </subcellularLocation>
</comment>
<dbReference type="Gene3D" id="1.10.10.10">
    <property type="entry name" value="Winged helix-like DNA-binding domain superfamily/Winged helix DNA-binding domain"/>
    <property type="match status" value="1"/>
</dbReference>
<evidence type="ECO:0000259" key="9">
    <source>
        <dbReference type="Pfam" id="PF01035"/>
    </source>
</evidence>
<gene>
    <name evidence="11" type="ORF">L0P57_13495</name>
</gene>
<feature type="domain" description="Methylguanine DNA methyltransferase ribonuclease-like" evidence="10">
    <location>
        <begin position="6"/>
        <end position="69"/>
    </location>
</feature>
<keyword evidence="6 8" id="KW-0234">DNA repair</keyword>
<dbReference type="PROSITE" id="PS00374">
    <property type="entry name" value="MGMT"/>
    <property type="match status" value="1"/>
</dbReference>
<dbReference type="SUPFAM" id="SSF46767">
    <property type="entry name" value="Methylated DNA-protein cysteine methyltransferase, C-terminal domain"/>
    <property type="match status" value="1"/>
</dbReference>
<sequence length="157" mass="17224">MDGLFLYDTEIGRIAIGENGGAIALLRLPGEEVPGTVVQHETELLRKAAEQLREYLRGERKMFDLPLAPEGTVFQKAVWSALQEIPYGQTRSYGEIAAQIGRPKACRAVGMANHCNPIPIFIPCHRVVGADGSLTGYAGGLECKRTLLDLERRYGAR</sequence>
<keyword evidence="4 8" id="KW-0808">Transferase</keyword>
<keyword evidence="2 8" id="KW-0963">Cytoplasm</keyword>
<dbReference type="InterPro" id="IPR023546">
    <property type="entry name" value="MGMT"/>
</dbReference>
<dbReference type="InterPro" id="IPR014048">
    <property type="entry name" value="MethylDNA_cys_MeTrfase_DNA-bd"/>
</dbReference>
<dbReference type="EMBL" id="JAKNHQ010000030">
    <property type="protein sequence ID" value="MCG4611938.1"/>
    <property type="molecule type" value="Genomic_DNA"/>
</dbReference>
<evidence type="ECO:0000313" key="12">
    <source>
        <dbReference type="Proteomes" id="UP001298681"/>
    </source>
</evidence>
<dbReference type="Pfam" id="PF02870">
    <property type="entry name" value="Methyltransf_1N"/>
    <property type="match status" value="1"/>
</dbReference>
<evidence type="ECO:0000313" key="11">
    <source>
        <dbReference type="EMBL" id="MCG4611938.1"/>
    </source>
</evidence>
<dbReference type="EC" id="2.1.1.63" evidence="8"/>
<dbReference type="NCBIfam" id="TIGR00589">
    <property type="entry name" value="ogt"/>
    <property type="match status" value="1"/>
</dbReference>
<comment type="caution">
    <text evidence="11">The sequence shown here is derived from an EMBL/GenBank/DDBJ whole genome shotgun (WGS) entry which is preliminary data.</text>
</comment>
<comment type="catalytic activity">
    <reaction evidence="1 8">
        <text>a 4-O-methyl-thymidine in DNA + L-cysteinyl-[protein] = a thymidine in DNA + S-methyl-L-cysteinyl-[protein]</text>
        <dbReference type="Rhea" id="RHEA:53428"/>
        <dbReference type="Rhea" id="RHEA-COMP:10131"/>
        <dbReference type="Rhea" id="RHEA-COMP:10132"/>
        <dbReference type="Rhea" id="RHEA-COMP:13555"/>
        <dbReference type="Rhea" id="RHEA-COMP:13556"/>
        <dbReference type="ChEBI" id="CHEBI:29950"/>
        <dbReference type="ChEBI" id="CHEBI:82612"/>
        <dbReference type="ChEBI" id="CHEBI:137386"/>
        <dbReference type="ChEBI" id="CHEBI:137387"/>
        <dbReference type="EC" id="2.1.1.63"/>
    </reaction>
</comment>
<comment type="miscellaneous">
    <text evidence="8">This enzyme catalyzes only one turnover and therefore is not strictly catalytic. According to one definition, an enzyme is a biocatalyst that acts repeatedly and over many reaction cycles.</text>
</comment>
<evidence type="ECO:0000256" key="3">
    <source>
        <dbReference type="ARBA" id="ARBA00022603"/>
    </source>
</evidence>
<feature type="domain" description="Methylated-DNA-[protein]-cysteine S-methyltransferase DNA binding" evidence="9">
    <location>
        <begin position="74"/>
        <end position="152"/>
    </location>
</feature>
<dbReference type="PANTHER" id="PTHR10815">
    <property type="entry name" value="METHYLATED-DNA--PROTEIN-CYSTEINE METHYLTRANSFERASE"/>
    <property type="match status" value="1"/>
</dbReference>
<dbReference type="InterPro" id="IPR001497">
    <property type="entry name" value="MethylDNA_cys_MeTrfase_AS"/>
</dbReference>
<evidence type="ECO:0000256" key="5">
    <source>
        <dbReference type="ARBA" id="ARBA00022763"/>
    </source>
</evidence>
<dbReference type="CDD" id="cd06445">
    <property type="entry name" value="ATase"/>
    <property type="match status" value="1"/>
</dbReference>
<evidence type="ECO:0000259" key="10">
    <source>
        <dbReference type="Pfam" id="PF02870"/>
    </source>
</evidence>
<organism evidence="11 12">
    <name type="scientific">Anaeromassilibacillus senegalensis</name>
    <dbReference type="NCBI Taxonomy" id="1673717"/>
    <lineage>
        <taxon>Bacteria</taxon>
        <taxon>Bacillati</taxon>
        <taxon>Bacillota</taxon>
        <taxon>Clostridia</taxon>
        <taxon>Eubacteriales</taxon>
        <taxon>Acutalibacteraceae</taxon>
        <taxon>Anaeromassilibacillus</taxon>
    </lineage>
</organism>
<keyword evidence="5 8" id="KW-0227">DNA damage</keyword>
<evidence type="ECO:0000256" key="4">
    <source>
        <dbReference type="ARBA" id="ARBA00022679"/>
    </source>
</evidence>
<dbReference type="InterPro" id="IPR036631">
    <property type="entry name" value="MGMT_N_sf"/>
</dbReference>
<dbReference type="PANTHER" id="PTHR10815:SF5">
    <property type="entry name" value="METHYLATED-DNA--PROTEIN-CYSTEINE METHYLTRANSFERASE"/>
    <property type="match status" value="1"/>
</dbReference>
<dbReference type="Proteomes" id="UP001298681">
    <property type="component" value="Unassembled WGS sequence"/>
</dbReference>
<name>A0ABS9MM78_9FIRM</name>
<comment type="catalytic activity">
    <reaction evidence="7 8">
        <text>a 6-O-methyl-2'-deoxyguanosine in DNA + L-cysteinyl-[protein] = S-methyl-L-cysteinyl-[protein] + a 2'-deoxyguanosine in DNA</text>
        <dbReference type="Rhea" id="RHEA:24000"/>
        <dbReference type="Rhea" id="RHEA-COMP:10131"/>
        <dbReference type="Rhea" id="RHEA-COMP:10132"/>
        <dbReference type="Rhea" id="RHEA-COMP:11367"/>
        <dbReference type="Rhea" id="RHEA-COMP:11368"/>
        <dbReference type="ChEBI" id="CHEBI:29950"/>
        <dbReference type="ChEBI" id="CHEBI:82612"/>
        <dbReference type="ChEBI" id="CHEBI:85445"/>
        <dbReference type="ChEBI" id="CHEBI:85448"/>
        <dbReference type="EC" id="2.1.1.63"/>
    </reaction>
</comment>
<keyword evidence="3 8" id="KW-0489">Methyltransferase</keyword>
<dbReference type="SUPFAM" id="SSF53155">
    <property type="entry name" value="Methylated DNA-protein cysteine methyltransferase domain"/>
    <property type="match status" value="1"/>
</dbReference>
<reference evidence="11 12" key="1">
    <citation type="submission" date="2022-01" db="EMBL/GenBank/DDBJ databases">
        <title>Collection of gut derived symbiotic bacterial strains cultured from healthy donors.</title>
        <authorList>
            <person name="Lin H."/>
            <person name="Kohout C."/>
            <person name="Waligurski E."/>
            <person name="Pamer E.G."/>
        </authorList>
    </citation>
    <scope>NUCLEOTIDE SEQUENCE [LARGE SCALE GENOMIC DNA]</scope>
    <source>
        <strain evidence="11 12">DFI.7.58</strain>
    </source>
</reference>
<dbReference type="GO" id="GO:0003908">
    <property type="term" value="F:methylated-DNA-[protein]-cysteine S-methyltransferase activity"/>
    <property type="evidence" value="ECO:0007669"/>
    <property type="project" value="UniProtKB-EC"/>
</dbReference>
<dbReference type="RefSeq" id="WP_237967202.1">
    <property type="nucleotide sequence ID" value="NZ_JAKNHQ010000030.1"/>
</dbReference>
<dbReference type="InterPro" id="IPR036217">
    <property type="entry name" value="MethylDNA_cys_MeTrfase_DNAb"/>
</dbReference>